<dbReference type="Gene3D" id="1.10.645.10">
    <property type="entry name" value="Cytochrome-c3 Hydrogenase, chain B"/>
    <property type="match status" value="1"/>
</dbReference>
<evidence type="ECO:0000256" key="1">
    <source>
        <dbReference type="PIRSR" id="PIRSR601501-1"/>
    </source>
</evidence>
<dbReference type="PANTHER" id="PTHR42958">
    <property type="entry name" value="HYDROGENASE-2 LARGE CHAIN"/>
    <property type="match status" value="1"/>
</dbReference>
<dbReference type="InterPro" id="IPR001501">
    <property type="entry name" value="Ni-dep_hyd_lsu"/>
</dbReference>
<gene>
    <name evidence="2" type="ORF">B0F88_12333</name>
</gene>
<dbReference type="GO" id="GO:0016151">
    <property type="term" value="F:nickel cation binding"/>
    <property type="evidence" value="ECO:0007669"/>
    <property type="project" value="InterPro"/>
</dbReference>
<protein>
    <submittedName>
        <fullName evidence="2">Nickel-dependent hydrogenase</fullName>
    </submittedName>
</protein>
<dbReference type="PANTHER" id="PTHR42958:SF4">
    <property type="entry name" value="HYDROGENASE EXPRESSION_FORMATION PROTEIN HUPK"/>
    <property type="match status" value="1"/>
</dbReference>
<accession>A0A2S6GIG6</accession>
<dbReference type="OrthoDB" id="9157196at2"/>
<dbReference type="InterPro" id="IPR029014">
    <property type="entry name" value="NiFe-Hase_large"/>
</dbReference>
<dbReference type="InterPro" id="IPR050867">
    <property type="entry name" value="NiFe/NiFeSe_hydrgnase_LSU"/>
</dbReference>
<dbReference type="RefSeq" id="WP_104425308.1">
    <property type="nucleotide sequence ID" value="NZ_PTIY01000023.1"/>
</dbReference>
<comment type="caution">
    <text evidence="2">The sequence shown here is derived from an EMBL/GenBank/DDBJ whole genome shotgun (WGS) entry which is preliminary data.</text>
</comment>
<dbReference type="Proteomes" id="UP000238071">
    <property type="component" value="Unassembled WGS sequence"/>
</dbReference>
<dbReference type="SUPFAM" id="SSF56762">
    <property type="entry name" value="HydB/Nqo4-like"/>
    <property type="match status" value="1"/>
</dbReference>
<comment type="cofactor">
    <cofactor evidence="1">
        <name>Ni(2+)</name>
        <dbReference type="ChEBI" id="CHEBI:49786"/>
    </cofactor>
</comment>
<proteinExistence type="predicted"/>
<dbReference type="EMBL" id="PTIY01000023">
    <property type="protein sequence ID" value="PPK64956.1"/>
    <property type="molecule type" value="Genomic_DNA"/>
</dbReference>
<feature type="binding site" evidence="1">
    <location>
        <position position="383"/>
    </location>
    <ligand>
        <name>Ni(2+)</name>
        <dbReference type="ChEBI" id="CHEBI:49786"/>
    </ligand>
</feature>
<reference evidence="2 3" key="1">
    <citation type="submission" date="2018-02" db="EMBL/GenBank/DDBJ databases">
        <title>Subsurface microbial communities from deep shales in Ohio and West Virginia, USA.</title>
        <authorList>
            <person name="Wrighton K."/>
        </authorList>
    </citation>
    <scope>NUCLEOTIDE SEQUENCE [LARGE SCALE GENOMIC DNA]</scope>
    <source>
        <strain evidence="2 3">OWC-G53F</strain>
    </source>
</reference>
<keyword evidence="1" id="KW-0479">Metal-binding</keyword>
<organism evidence="2 3">
    <name type="scientific">Methylobacter tundripaludum</name>
    <dbReference type="NCBI Taxonomy" id="173365"/>
    <lineage>
        <taxon>Bacteria</taxon>
        <taxon>Pseudomonadati</taxon>
        <taxon>Pseudomonadota</taxon>
        <taxon>Gammaproteobacteria</taxon>
        <taxon>Methylococcales</taxon>
        <taxon>Methylococcaceae</taxon>
        <taxon>Methylobacter</taxon>
    </lineage>
</organism>
<keyword evidence="1" id="KW-0460">Magnesium</keyword>
<dbReference type="Pfam" id="PF00374">
    <property type="entry name" value="NiFeSe_Hases"/>
    <property type="match status" value="1"/>
</dbReference>
<keyword evidence="1" id="KW-0533">Nickel</keyword>
<feature type="binding site" evidence="1">
    <location>
        <position position="340"/>
    </location>
    <ligand>
        <name>Mg(2+)</name>
        <dbReference type="ChEBI" id="CHEBI:18420"/>
    </ligand>
</feature>
<feature type="binding site" evidence="1">
    <location>
        <position position="389"/>
    </location>
    <ligand>
        <name>Mg(2+)</name>
        <dbReference type="ChEBI" id="CHEBI:18420"/>
    </ligand>
</feature>
<evidence type="ECO:0000313" key="2">
    <source>
        <dbReference type="EMBL" id="PPK64956.1"/>
    </source>
</evidence>
<name>A0A2S6GIG6_9GAMM</name>
<evidence type="ECO:0000313" key="3">
    <source>
        <dbReference type="Proteomes" id="UP000238071"/>
    </source>
</evidence>
<keyword evidence="3" id="KW-1185">Reference proteome</keyword>
<dbReference type="AlphaFoldDB" id="A0A2S6GIG6"/>
<sequence length="401" mass="44834">MTPAGKIVIDLYHDSGTVSGVQIASNRPEAIAQVLIGKTPDQVLETVPLLFTLCGNAQAYAALLACRAALGIATEPELDSARDLLVQLETLREHAWRILLDWPVFIGLAQDKKALASLLKFDALFKRHLFRHAEAFKLDSCLNVDTDRLMQLIDDLEALIDTSIFNGRLVEFQALTGEAQLQNWLRQSNALPASLLNHLYGRNWAAVGQNNVACLPEFEEEVLSRGLQRQDLSTFSRMPHWQGRCFETTLLNRQLSQPLIADMRGRYGNGLIVRTLARLLEVALTPSQLRRLLMQITDLSVLPLSGAINESVGLAQVQAARGLLIHRLQLKQGRVHDYRIIAPTEWNFHPEGVVAQGLKQLQAENLNDLQRQAELYINAVDPCVQYALHLTDSRNEIENHA</sequence>